<feature type="transmembrane region" description="Helical" evidence="9">
    <location>
        <begin position="376"/>
        <end position="399"/>
    </location>
</feature>
<evidence type="ECO:0000256" key="6">
    <source>
        <dbReference type="ARBA" id="ARBA00023136"/>
    </source>
</evidence>
<evidence type="ECO:0000256" key="9">
    <source>
        <dbReference type="SAM" id="Phobius"/>
    </source>
</evidence>
<dbReference type="STRING" id="2163413.A0A4P6XQE1"/>
<feature type="transmembrane region" description="Helical" evidence="9">
    <location>
        <begin position="181"/>
        <end position="200"/>
    </location>
</feature>
<evidence type="ECO:0000256" key="3">
    <source>
        <dbReference type="ARBA" id="ARBA00022692"/>
    </source>
</evidence>
<dbReference type="PANTHER" id="PTHR31465:SF9">
    <property type="entry name" value="SPHINGOID LONG-CHAIN BASE TRANSPORTER RSB1"/>
    <property type="match status" value="1"/>
</dbReference>
<dbReference type="Proteomes" id="UP000292447">
    <property type="component" value="Chromosome III"/>
</dbReference>
<feature type="transmembrane region" description="Helical" evidence="9">
    <location>
        <begin position="250"/>
        <end position="273"/>
    </location>
</feature>
<evidence type="ECO:0000256" key="1">
    <source>
        <dbReference type="ARBA" id="ARBA00004651"/>
    </source>
</evidence>
<organism evidence="10 11">
    <name type="scientific">Metschnikowia aff. pulcherrima</name>
    <dbReference type="NCBI Taxonomy" id="2163413"/>
    <lineage>
        <taxon>Eukaryota</taxon>
        <taxon>Fungi</taxon>
        <taxon>Dikarya</taxon>
        <taxon>Ascomycota</taxon>
        <taxon>Saccharomycotina</taxon>
        <taxon>Pichiomycetes</taxon>
        <taxon>Metschnikowiaceae</taxon>
        <taxon>Metschnikowia</taxon>
    </lineage>
</organism>
<keyword evidence="11" id="KW-1185">Reference proteome</keyword>
<keyword evidence="5" id="KW-0813">Transport</keyword>
<sequence length="456" mass="51492">MSAWTPSVTQPYTYTFKTATSIATSHYPDLTRSLSSALLSYETATNSREIASLSRIVRGAEVSLAVISAENQLASATVASVQARASDVIINATYNLQALAEERDFYGYDLNSGGNGFFFAFSVLLCLFFIAMLFRAKYQWFNVCFGCGFAFEALGFLGRLLAINDRSSLGFFVLQGFRLNMAPAFVKAGLYFVLAQMIVVYGRQYSRLKPLWYPYIFLSLDIISLLFQGVGETLAPSMFPAGSNHFLGRVLMFVGLLIEVLAIGMFFLFCLWISYLTSFKDRFLVSEESGFKTVTPSNILKMLFNTSSAKRHKVHQLDRFYDTNHQGVRSRPLFHYLPLVISIAAFLLFVRCAFRIAKVRQGYSGYFITHEMYHFVFDSTLITAVGLLFVVFHPVFVFGKENVLRVGDMHLHRDTYTEKPHSPAIFRVNSEETFDSRAVQPTAGTRQGQPETIYIY</sequence>
<dbReference type="GO" id="GO:0000324">
    <property type="term" value="C:fungal-type vacuole"/>
    <property type="evidence" value="ECO:0007669"/>
    <property type="project" value="TreeGrafter"/>
</dbReference>
<dbReference type="GO" id="GO:0005886">
    <property type="term" value="C:plasma membrane"/>
    <property type="evidence" value="ECO:0007669"/>
    <property type="project" value="UniProtKB-SubCell"/>
</dbReference>
<dbReference type="Pfam" id="PF04479">
    <property type="entry name" value="RTA1"/>
    <property type="match status" value="1"/>
</dbReference>
<comment type="subcellular location">
    <subcellularLocation>
        <location evidence="1">Cell membrane</location>
        <topology evidence="1">Multi-pass membrane protein</topology>
    </subcellularLocation>
</comment>
<feature type="transmembrane region" description="Helical" evidence="9">
    <location>
        <begin position="212"/>
        <end position="230"/>
    </location>
</feature>
<keyword evidence="3 9" id="KW-0812">Transmembrane</keyword>
<evidence type="ECO:0000256" key="5">
    <source>
        <dbReference type="ARBA" id="ARBA00023055"/>
    </source>
</evidence>
<keyword evidence="6 9" id="KW-0472">Membrane</keyword>
<keyword evidence="4 9" id="KW-1133">Transmembrane helix</keyword>
<dbReference type="InterPro" id="IPR007568">
    <property type="entry name" value="RTA1"/>
</dbReference>
<feature type="transmembrane region" description="Helical" evidence="9">
    <location>
        <begin position="116"/>
        <end position="134"/>
    </location>
</feature>
<reference evidence="11" key="1">
    <citation type="submission" date="2019-03" db="EMBL/GenBank/DDBJ databases">
        <title>Snf2 controls pulcherriminic acid biosynthesis and connects pigmentation and antifungal activity of the yeast Metschnikowia pulcherrima.</title>
        <authorList>
            <person name="Gore-Lloyd D."/>
            <person name="Sumann I."/>
            <person name="Brachmann A.O."/>
            <person name="Schneeberger K."/>
            <person name="Ortiz-Merino R.A."/>
            <person name="Moreno-Beltran M."/>
            <person name="Schlaefli M."/>
            <person name="Kirner P."/>
            <person name="Santos Kron A."/>
            <person name="Wolfe K.H."/>
            <person name="Piel J."/>
            <person name="Ahrens C.H."/>
            <person name="Henk D."/>
            <person name="Freimoser F.M."/>
        </authorList>
    </citation>
    <scope>NUCLEOTIDE SEQUENCE [LARGE SCALE GENOMIC DNA]</scope>
    <source>
        <strain evidence="11">APC 1.2</strain>
    </source>
</reference>
<gene>
    <name evidence="10" type="primary">MPUL0C00440</name>
    <name evidence="10" type="ORF">METSCH_C00440</name>
</gene>
<keyword evidence="5" id="KW-0445">Lipid transport</keyword>
<name>A0A4P6XQE1_9ASCO</name>
<evidence type="ECO:0000256" key="8">
    <source>
        <dbReference type="ARBA" id="ARBA00041117"/>
    </source>
</evidence>
<evidence type="ECO:0000313" key="10">
    <source>
        <dbReference type="EMBL" id="QBM88081.1"/>
    </source>
</evidence>
<dbReference type="GO" id="GO:0006869">
    <property type="term" value="P:lipid transport"/>
    <property type="evidence" value="ECO:0007669"/>
    <property type="project" value="UniProtKB-KW"/>
</dbReference>
<feature type="transmembrane region" description="Helical" evidence="9">
    <location>
        <begin position="141"/>
        <end position="161"/>
    </location>
</feature>
<evidence type="ECO:0000256" key="4">
    <source>
        <dbReference type="ARBA" id="ARBA00022989"/>
    </source>
</evidence>
<dbReference type="PANTHER" id="PTHR31465">
    <property type="entry name" value="PROTEIN RTA1-RELATED"/>
    <property type="match status" value="1"/>
</dbReference>
<dbReference type="AlphaFoldDB" id="A0A4P6XQE1"/>
<evidence type="ECO:0000256" key="7">
    <source>
        <dbReference type="ARBA" id="ARBA00037472"/>
    </source>
</evidence>
<comment type="function">
    <text evidence="7">Catalyzes the ATP-dependent translocation of sphingoid long-chain bases (LCBs) from the cytoplasmic site toward the extracytoplasmic side of the membrane (flip-flop). Involved in the establishment of the functional lipid asymmetry of the plasma membrane. Regulates intracellular levels of LCBs, sphingolipid precursors that are growth inhibitory at increased levels.</text>
</comment>
<dbReference type="EMBL" id="CP034458">
    <property type="protein sequence ID" value="QBM88081.1"/>
    <property type="molecule type" value="Genomic_DNA"/>
</dbReference>
<protein>
    <recommendedName>
        <fullName evidence="8">Sphingoid long-chain base transporter RSB1</fullName>
    </recommendedName>
</protein>
<accession>A0A4P6XQE1</accession>
<evidence type="ECO:0000256" key="2">
    <source>
        <dbReference type="ARBA" id="ARBA00009969"/>
    </source>
</evidence>
<feature type="transmembrane region" description="Helical" evidence="9">
    <location>
        <begin position="333"/>
        <end position="356"/>
    </location>
</feature>
<comment type="similarity">
    <text evidence="2">Belongs to the lipid-translocating exporter (LTE) (TC 9.A.26.1) family.</text>
</comment>
<evidence type="ECO:0000313" key="11">
    <source>
        <dbReference type="Proteomes" id="UP000292447"/>
    </source>
</evidence>
<proteinExistence type="inferred from homology"/>